<dbReference type="InterPro" id="IPR003745">
    <property type="entry name" value="DUF166"/>
</dbReference>
<evidence type="ECO:0000313" key="2">
    <source>
        <dbReference type="Proteomes" id="UP000290527"/>
    </source>
</evidence>
<gene>
    <name evidence="1" type="ORF">MHHB_P0842</name>
</gene>
<dbReference type="Pfam" id="PF02593">
    <property type="entry name" value="DUF166"/>
    <property type="match status" value="1"/>
</dbReference>
<sequence>MSDKISIAIVSDGKYGHRAYEVIKKKFYCKYIVLDYKGYFEDIRIEEETLKKLKNFDILITYLRNPDLTYTLLEEINTQENLDKNLFIIIGIWKGEGFKRQMERFKNVVCPDLLCNLDEKYLRGKLEYYPQLREFLRHFGKPMVNIYLDNNNIIRNIEIIRDSPCGAVSKTLQEFFGEKMEKDTLRRIGLRVQHFCNAGKFKLFSEKECKRIKAGQILLEGINLQKC</sequence>
<dbReference type="Proteomes" id="UP000290527">
    <property type="component" value="Unassembled WGS sequence"/>
</dbReference>
<proteinExistence type="predicted"/>
<keyword evidence="2" id="KW-1185">Reference proteome</keyword>
<protein>
    <submittedName>
        <fullName evidence="1">Uncharacterized protein</fullName>
    </submittedName>
</protein>
<dbReference type="EMBL" id="BFAX01000003">
    <property type="protein sequence ID" value="GBF36612.1"/>
    <property type="molecule type" value="Genomic_DNA"/>
</dbReference>
<dbReference type="AlphaFoldDB" id="A0A401HQY8"/>
<comment type="caution">
    <text evidence="1">The sequence shown here is derived from an EMBL/GenBank/DDBJ whole genome shotgun (WGS) entry which is preliminary data.</text>
</comment>
<accession>A0A401HQY8</accession>
<reference evidence="1 2" key="1">
    <citation type="journal article" date="2019" name="Int. J. Syst. Evol. Microbiol.">
        <title>Methanofervidicoccus abyssi gen. nov., sp. nov., a hydrogenotrophic methanogen, isolated from a hydrothermal vent chimney in the Mid-Cayman Spreading Center, the Caribbean Sea.</title>
        <authorList>
            <person name="Sakai S."/>
            <person name="Takaki Y."/>
            <person name="Miyazaki M."/>
            <person name="Ogawara M."/>
            <person name="Yanagawa K."/>
            <person name="Miyazaki J."/>
            <person name="Takai K."/>
        </authorList>
    </citation>
    <scope>NUCLEOTIDE SEQUENCE [LARGE SCALE GENOMIC DNA]</scope>
    <source>
        <strain evidence="1 2">HHB</strain>
    </source>
</reference>
<dbReference type="RefSeq" id="WP_229701920.1">
    <property type="nucleotide sequence ID" value="NZ_BFAX01000003.1"/>
</dbReference>
<evidence type="ECO:0000313" key="1">
    <source>
        <dbReference type="EMBL" id="GBF36612.1"/>
    </source>
</evidence>
<name>A0A401HQY8_9EURY</name>
<organism evidence="1 2">
    <name type="scientific">Methanofervidicoccus abyssi</name>
    <dbReference type="NCBI Taxonomy" id="2082189"/>
    <lineage>
        <taxon>Archaea</taxon>
        <taxon>Methanobacteriati</taxon>
        <taxon>Methanobacteriota</taxon>
        <taxon>Methanomada group</taxon>
        <taxon>Methanococci</taxon>
        <taxon>Methanococcales</taxon>
        <taxon>Methanofervidicoccus</taxon>
    </lineage>
</organism>